<dbReference type="InterPro" id="IPR051678">
    <property type="entry name" value="AGP_Transferase"/>
</dbReference>
<name>A0A6I4MAE0_9ACTN</name>
<reference evidence="3" key="1">
    <citation type="submission" date="2019-12" db="EMBL/GenBank/DDBJ databases">
        <title>Actinomadura physcomitrii sp. nov., a novel actinomycete isolated from moss [Physcomitrium sphaericum (Ludw) Fuernr].</title>
        <authorList>
            <person name="Zhuang X."/>
        </authorList>
    </citation>
    <scope>NUCLEOTIDE SEQUENCE [LARGE SCALE GENOMIC DNA]</scope>
    <source>
        <strain evidence="3">LD22</strain>
    </source>
</reference>
<feature type="domain" description="Aminoglycoside phosphotransferase" evidence="2">
    <location>
        <begin position="169"/>
        <end position="409"/>
    </location>
</feature>
<feature type="compositionally biased region" description="Basic and acidic residues" evidence="1">
    <location>
        <begin position="18"/>
        <end position="30"/>
    </location>
</feature>
<dbReference type="CDD" id="cd05154">
    <property type="entry name" value="ACAD10_11_N-like"/>
    <property type="match status" value="1"/>
</dbReference>
<accession>A0A6I4MAE0</accession>
<dbReference type="AlphaFoldDB" id="A0A6I4MAE0"/>
<evidence type="ECO:0000259" key="2">
    <source>
        <dbReference type="Pfam" id="PF01636"/>
    </source>
</evidence>
<dbReference type="PANTHER" id="PTHR21310">
    <property type="entry name" value="AMINOGLYCOSIDE PHOSPHOTRANSFERASE-RELATED-RELATED"/>
    <property type="match status" value="1"/>
</dbReference>
<dbReference type="Gene3D" id="3.30.200.20">
    <property type="entry name" value="Phosphorylase Kinase, domain 1"/>
    <property type="match status" value="1"/>
</dbReference>
<keyword evidence="4" id="KW-1185">Reference proteome</keyword>
<dbReference type="Gene3D" id="3.90.1200.10">
    <property type="match status" value="1"/>
</dbReference>
<dbReference type="EMBL" id="WBMS02000018">
    <property type="protein sequence ID" value="MWA03208.1"/>
    <property type="molecule type" value="Genomic_DNA"/>
</dbReference>
<dbReference type="RefSeq" id="WP_151595753.1">
    <property type="nucleotide sequence ID" value="NZ_WBMS02000018.1"/>
</dbReference>
<protein>
    <submittedName>
        <fullName evidence="3">Phosphotransferase</fullName>
    </submittedName>
</protein>
<evidence type="ECO:0000313" key="4">
    <source>
        <dbReference type="Proteomes" id="UP000462055"/>
    </source>
</evidence>
<evidence type="ECO:0000313" key="3">
    <source>
        <dbReference type="EMBL" id="MWA03208.1"/>
    </source>
</evidence>
<dbReference type="Proteomes" id="UP000462055">
    <property type="component" value="Unassembled WGS sequence"/>
</dbReference>
<dbReference type="InterPro" id="IPR011009">
    <property type="entry name" value="Kinase-like_dom_sf"/>
</dbReference>
<proteinExistence type="predicted"/>
<sequence>MVEQVRGVRGTDPAAGHRSGDRDGTPERGLRRALRRRMDLDAAIADRRRAAARELRTIVGDLTRGTSGRPPADSGELLRLVVEMAGELAMRAHEGDRECAESMRAIARWLVSTDLPEVEAIASRSTETGAGNAAEGPAGPPASVTASGLLACVRGHSADPDEIIAVGDLRRLAGGFSKEMLAATVEHARGSQEIVIRKVAPGRTAGTLGGEYATLRFAWEHGVPVPQPLWLDETALGTPAFATTMVAGRPLGDVWGPTERIGRPAVRAAATSLARLHSLDVAVPPRTPLPPMLTPGQILAAIDERRSVIDAAAGEVTAPFVPLFALVCAWLRAGVPRGVGRPVLVHGDYGLHNLLFDGDRLSAVLDWERAHLGHAAEDLTYMQPSIEAVGLWEDFLDAYRGAGGPALDAERLSYYPVWHDLWRGVSSYRIRARYLAAPERITDAMAGLLMAPRFLLNAARIAFAL</sequence>
<dbReference type="GO" id="GO:0016740">
    <property type="term" value="F:transferase activity"/>
    <property type="evidence" value="ECO:0007669"/>
    <property type="project" value="UniProtKB-KW"/>
</dbReference>
<dbReference type="Pfam" id="PF01636">
    <property type="entry name" value="APH"/>
    <property type="match status" value="1"/>
</dbReference>
<dbReference type="InterPro" id="IPR041726">
    <property type="entry name" value="ACAD10_11_N"/>
</dbReference>
<dbReference type="SUPFAM" id="SSF56112">
    <property type="entry name" value="Protein kinase-like (PK-like)"/>
    <property type="match status" value="1"/>
</dbReference>
<feature type="region of interest" description="Disordered" evidence="1">
    <location>
        <begin position="1"/>
        <end position="30"/>
    </location>
</feature>
<dbReference type="InterPro" id="IPR002575">
    <property type="entry name" value="Aminoglycoside_PTrfase"/>
</dbReference>
<gene>
    <name evidence="3" type="ORF">F8568_023085</name>
</gene>
<comment type="caution">
    <text evidence="3">The sequence shown here is derived from an EMBL/GenBank/DDBJ whole genome shotgun (WGS) entry which is preliminary data.</text>
</comment>
<organism evidence="3 4">
    <name type="scientific">Actinomadura physcomitrii</name>
    <dbReference type="NCBI Taxonomy" id="2650748"/>
    <lineage>
        <taxon>Bacteria</taxon>
        <taxon>Bacillati</taxon>
        <taxon>Actinomycetota</taxon>
        <taxon>Actinomycetes</taxon>
        <taxon>Streptosporangiales</taxon>
        <taxon>Thermomonosporaceae</taxon>
        <taxon>Actinomadura</taxon>
    </lineage>
</organism>
<dbReference type="PANTHER" id="PTHR21310:SF57">
    <property type="entry name" value="BLR2944 PROTEIN"/>
    <property type="match status" value="1"/>
</dbReference>
<evidence type="ECO:0000256" key="1">
    <source>
        <dbReference type="SAM" id="MobiDB-lite"/>
    </source>
</evidence>